<dbReference type="AlphaFoldDB" id="A0A4S4C4Q8"/>
<proteinExistence type="predicted"/>
<sequence>MSSIIEQLGPKYFSLEAARVDASPTEFIITNDDGNTYYIVTPERLTNEIVELGYKKVEGEE</sequence>
<protein>
    <submittedName>
        <fullName evidence="1">Uncharacterized protein</fullName>
    </submittedName>
</protein>
<dbReference type="OrthoDB" id="2888587at2"/>
<gene>
    <name evidence="1" type="ORF">E6W99_00030</name>
</gene>
<keyword evidence="2" id="KW-1185">Reference proteome</keyword>
<evidence type="ECO:0000313" key="2">
    <source>
        <dbReference type="Proteomes" id="UP000310334"/>
    </source>
</evidence>
<name>A0A4S4C4Q8_9BACI</name>
<accession>A0A4S4C4Q8</accession>
<evidence type="ECO:0000313" key="1">
    <source>
        <dbReference type="EMBL" id="THF82788.1"/>
    </source>
</evidence>
<organism evidence="1 2">
    <name type="scientific">Metabacillus sediminilitoris</name>
    <dbReference type="NCBI Taxonomy" id="2567941"/>
    <lineage>
        <taxon>Bacteria</taxon>
        <taxon>Bacillati</taxon>
        <taxon>Bacillota</taxon>
        <taxon>Bacilli</taxon>
        <taxon>Bacillales</taxon>
        <taxon>Bacillaceae</taxon>
        <taxon>Metabacillus</taxon>
    </lineage>
</organism>
<dbReference type="Proteomes" id="UP000310334">
    <property type="component" value="Unassembled WGS sequence"/>
</dbReference>
<reference evidence="1 2" key="1">
    <citation type="submission" date="2019-04" db="EMBL/GenBank/DDBJ databases">
        <title>Bacillus sediminilitoris sp. nov., isolated from a tidal flat sediment on the East China Sea.</title>
        <authorList>
            <person name="Wei Y."/>
            <person name="Mao H."/>
            <person name="Fang J."/>
        </authorList>
    </citation>
    <scope>NUCLEOTIDE SEQUENCE [LARGE SCALE GENOMIC DNA]</scope>
    <source>
        <strain evidence="1 2">DSL-17</strain>
    </source>
</reference>
<dbReference type="RefSeq" id="WP_136351031.1">
    <property type="nucleotide sequence ID" value="NZ_CP046266.1"/>
</dbReference>
<comment type="caution">
    <text evidence="1">The sequence shown here is derived from an EMBL/GenBank/DDBJ whole genome shotgun (WGS) entry which is preliminary data.</text>
</comment>
<dbReference type="EMBL" id="SSNT01000001">
    <property type="protein sequence ID" value="THF82788.1"/>
    <property type="molecule type" value="Genomic_DNA"/>
</dbReference>